<evidence type="ECO:0000313" key="4">
    <source>
        <dbReference type="Proteomes" id="UP000014680"/>
    </source>
</evidence>
<dbReference type="InterPro" id="IPR017441">
    <property type="entry name" value="Protein_kinase_ATP_BS"/>
</dbReference>
<dbReference type="GO" id="GO:0004672">
    <property type="term" value="F:protein kinase activity"/>
    <property type="evidence" value="ECO:0007669"/>
    <property type="project" value="InterPro"/>
</dbReference>
<gene>
    <name evidence="3" type="ORF">EIN_097520</name>
</gene>
<protein>
    <submittedName>
        <fullName evidence="3">Casein kinase, putative</fullName>
    </submittedName>
</protein>
<accession>A0A0A1U0N6</accession>
<dbReference type="RefSeq" id="XP_004254236.1">
    <property type="nucleotide sequence ID" value="XM_004254188.1"/>
</dbReference>
<dbReference type="Pfam" id="PF00069">
    <property type="entry name" value="Pkinase"/>
    <property type="match status" value="1"/>
</dbReference>
<proteinExistence type="predicted"/>
<keyword evidence="1" id="KW-0067">ATP-binding</keyword>
<sequence>MAKVMFIISNKYRLDQKLGSGSFGDVYRGVDISNNQTVAVKLEVETCKHPQLEFEYELYKLLTSGEKTQPEGLPAIKYFGLEGEFRVLVMDYLGPSLEDLFNYCGRKFTLKTVLMLMDQCLRRIEFVHKKGWIHRDIKPDNFIMGTGDKSNVCYLIDFGLSNKYITPEGEHIPYNENRSLTGTARYASLNNHLGHEQSRRDDLESFAYSILYLAKGSLPWQGLKVQKGEDRYTKIYNKKVATPIPELCAGLPKEFASFLSYCKSLKYDEAPDYTFWRHIFEQCGRDNKIEYDDEYDWIIKRRQEKVDE</sequence>
<dbReference type="VEuPathDB" id="AmoebaDB:EIN_097520"/>
<feature type="binding site" evidence="1">
    <location>
        <position position="41"/>
    </location>
    <ligand>
        <name>ATP</name>
        <dbReference type="ChEBI" id="CHEBI:30616"/>
    </ligand>
</feature>
<dbReference type="CDD" id="cd14016">
    <property type="entry name" value="STKc_CK1"/>
    <property type="match status" value="1"/>
</dbReference>
<keyword evidence="3" id="KW-0418">Kinase</keyword>
<dbReference type="PROSITE" id="PS00107">
    <property type="entry name" value="PROTEIN_KINASE_ATP"/>
    <property type="match status" value="1"/>
</dbReference>
<dbReference type="InterPro" id="IPR000719">
    <property type="entry name" value="Prot_kinase_dom"/>
</dbReference>
<evidence type="ECO:0000313" key="3">
    <source>
        <dbReference type="EMBL" id="ELP87465.1"/>
    </source>
</evidence>
<keyword evidence="3" id="KW-0808">Transferase</keyword>
<dbReference type="PANTHER" id="PTHR11909">
    <property type="entry name" value="CASEIN KINASE-RELATED"/>
    <property type="match status" value="1"/>
</dbReference>
<organism evidence="3 4">
    <name type="scientific">Entamoeba invadens IP1</name>
    <dbReference type="NCBI Taxonomy" id="370355"/>
    <lineage>
        <taxon>Eukaryota</taxon>
        <taxon>Amoebozoa</taxon>
        <taxon>Evosea</taxon>
        <taxon>Archamoebae</taxon>
        <taxon>Mastigamoebida</taxon>
        <taxon>Entamoebidae</taxon>
        <taxon>Entamoeba</taxon>
    </lineage>
</organism>
<feature type="domain" description="Protein kinase" evidence="2">
    <location>
        <begin position="12"/>
        <end position="281"/>
    </location>
</feature>
<dbReference type="OrthoDB" id="5800476at2759"/>
<dbReference type="InterPro" id="IPR011009">
    <property type="entry name" value="Kinase-like_dom_sf"/>
</dbReference>
<keyword evidence="1" id="KW-0547">Nucleotide-binding</keyword>
<dbReference type="InterPro" id="IPR050235">
    <property type="entry name" value="CK1_Ser-Thr_kinase"/>
</dbReference>
<evidence type="ECO:0000259" key="2">
    <source>
        <dbReference type="PROSITE" id="PS50011"/>
    </source>
</evidence>
<dbReference type="Proteomes" id="UP000014680">
    <property type="component" value="Unassembled WGS sequence"/>
</dbReference>
<dbReference type="GeneID" id="14886494"/>
<keyword evidence="4" id="KW-1185">Reference proteome</keyword>
<dbReference type="OMA" id="NIKHELL"/>
<dbReference type="EMBL" id="KB206860">
    <property type="protein sequence ID" value="ELP87465.1"/>
    <property type="molecule type" value="Genomic_DNA"/>
</dbReference>
<evidence type="ECO:0000256" key="1">
    <source>
        <dbReference type="PROSITE-ProRule" id="PRU10141"/>
    </source>
</evidence>
<dbReference type="KEGG" id="eiv:EIN_097520"/>
<dbReference type="Gene3D" id="1.10.510.10">
    <property type="entry name" value="Transferase(Phosphotransferase) domain 1"/>
    <property type="match status" value="1"/>
</dbReference>
<dbReference type="GO" id="GO:0005524">
    <property type="term" value="F:ATP binding"/>
    <property type="evidence" value="ECO:0007669"/>
    <property type="project" value="UniProtKB-UniRule"/>
</dbReference>
<dbReference type="SMART" id="SM00220">
    <property type="entry name" value="S_TKc"/>
    <property type="match status" value="1"/>
</dbReference>
<dbReference type="SUPFAM" id="SSF56112">
    <property type="entry name" value="Protein kinase-like (PK-like)"/>
    <property type="match status" value="1"/>
</dbReference>
<name>A0A0A1U0N6_ENTIV</name>
<dbReference type="PROSITE" id="PS50011">
    <property type="entry name" value="PROTEIN_KINASE_DOM"/>
    <property type="match status" value="1"/>
</dbReference>
<dbReference type="SMR" id="A0A0A1U0N6"/>
<dbReference type="FunFam" id="1.10.510.10:FF:000679">
    <property type="entry name" value="Casein kinase, putative"/>
    <property type="match status" value="1"/>
</dbReference>
<reference evidence="3 4" key="1">
    <citation type="submission" date="2012-10" db="EMBL/GenBank/DDBJ databases">
        <authorList>
            <person name="Zafar N."/>
            <person name="Inman J."/>
            <person name="Hall N."/>
            <person name="Lorenzi H."/>
            <person name="Caler E."/>
        </authorList>
    </citation>
    <scope>NUCLEOTIDE SEQUENCE [LARGE SCALE GENOMIC DNA]</scope>
    <source>
        <strain evidence="3 4">IP1</strain>
    </source>
</reference>
<dbReference type="AlphaFoldDB" id="A0A0A1U0N6"/>